<reference evidence="1" key="1">
    <citation type="journal article" date="2016" name="Ticks Tick Borne Dis.">
        <title>De novo assembly and annotation of the salivary gland transcriptome of Rhipicephalus appendiculatus male and female ticks during blood feeding.</title>
        <authorList>
            <person name="de Castro M.H."/>
            <person name="de Klerk D."/>
            <person name="Pienaar R."/>
            <person name="Latif A.A."/>
            <person name="Rees D.J."/>
            <person name="Mans B.J."/>
        </authorList>
    </citation>
    <scope>NUCLEOTIDE SEQUENCE</scope>
    <source>
        <tissue evidence="1">Salivary glands</tissue>
    </source>
</reference>
<organism evidence="1">
    <name type="scientific">Rhipicephalus appendiculatus</name>
    <name type="common">Brown ear tick</name>
    <dbReference type="NCBI Taxonomy" id="34631"/>
    <lineage>
        <taxon>Eukaryota</taxon>
        <taxon>Metazoa</taxon>
        <taxon>Ecdysozoa</taxon>
        <taxon>Arthropoda</taxon>
        <taxon>Chelicerata</taxon>
        <taxon>Arachnida</taxon>
        <taxon>Acari</taxon>
        <taxon>Parasitiformes</taxon>
        <taxon>Ixodida</taxon>
        <taxon>Ixodoidea</taxon>
        <taxon>Ixodidae</taxon>
        <taxon>Rhipicephalinae</taxon>
        <taxon>Rhipicephalus</taxon>
        <taxon>Rhipicephalus</taxon>
    </lineage>
</organism>
<name>A0A131YE89_RHIAP</name>
<dbReference type="EMBL" id="GEDV01011777">
    <property type="protein sequence ID" value="JAP76780.1"/>
    <property type="molecule type" value="Transcribed_RNA"/>
</dbReference>
<dbReference type="AlphaFoldDB" id="A0A131YE89"/>
<accession>A0A131YE89</accession>
<protein>
    <submittedName>
        <fullName evidence="1">Uncharacterized protein</fullName>
    </submittedName>
</protein>
<sequence>MYYLSSNMIFSLTPFCLRRVLRCTQQNCPRKIRRMEKRQPIKNNKDNLRNMKVSSCSTRGCVGFFCCTITSRAKFMFVLKVQIVKRVDIQL</sequence>
<evidence type="ECO:0000313" key="1">
    <source>
        <dbReference type="EMBL" id="JAP76780.1"/>
    </source>
</evidence>
<proteinExistence type="predicted"/>